<gene>
    <name evidence="1" type="ORF">ASB62_01765</name>
</gene>
<dbReference type="RefSeq" id="WP_059138355.1">
    <property type="nucleotide sequence ID" value="NZ_LMBR01000024.1"/>
</dbReference>
<name>A0A117MRX7_CHLLI</name>
<keyword evidence="2" id="KW-1185">Reference proteome</keyword>
<dbReference type="EMBL" id="LMBR01000024">
    <property type="protein sequence ID" value="KUL32456.1"/>
    <property type="molecule type" value="Genomic_DNA"/>
</dbReference>
<protein>
    <submittedName>
        <fullName evidence="1">Adenylate cyclase</fullName>
    </submittedName>
</protein>
<evidence type="ECO:0000313" key="1">
    <source>
        <dbReference type="EMBL" id="KUL32456.1"/>
    </source>
</evidence>
<dbReference type="OrthoDB" id="594359at2"/>
<reference evidence="1 2" key="1">
    <citation type="submission" date="2015-10" db="EMBL/GenBank/DDBJ databases">
        <title>Draft Genome Sequence of Chlorobium limicola strain Frasassi Growing under Artificial Lighting in the Frasassi Cave System.</title>
        <authorList>
            <person name="Mansor M."/>
            <person name="Macalady J."/>
        </authorList>
    </citation>
    <scope>NUCLEOTIDE SEQUENCE [LARGE SCALE GENOMIC DNA]</scope>
    <source>
        <strain evidence="1 2">Frasassi</strain>
    </source>
</reference>
<dbReference type="Gene3D" id="3.30.70.1230">
    <property type="entry name" value="Nucleotide cyclase"/>
    <property type="match status" value="1"/>
</dbReference>
<evidence type="ECO:0000313" key="2">
    <source>
        <dbReference type="Proteomes" id="UP000053937"/>
    </source>
</evidence>
<dbReference type="AlphaFoldDB" id="A0A117MRX7"/>
<comment type="caution">
    <text evidence="1">The sequence shown here is derived from an EMBL/GenBank/DDBJ whole genome shotgun (WGS) entry which is preliminary data.</text>
</comment>
<organism evidence="1 2">
    <name type="scientific">Chlorobium limicola</name>
    <dbReference type="NCBI Taxonomy" id="1092"/>
    <lineage>
        <taxon>Bacteria</taxon>
        <taxon>Pseudomonadati</taxon>
        <taxon>Chlorobiota</taxon>
        <taxon>Chlorobiia</taxon>
        <taxon>Chlorobiales</taxon>
        <taxon>Chlorobiaceae</taxon>
        <taxon>Chlorobium/Pelodictyon group</taxon>
        <taxon>Chlorobium</taxon>
    </lineage>
</organism>
<dbReference type="InterPro" id="IPR029787">
    <property type="entry name" value="Nucleotide_cyclase"/>
</dbReference>
<dbReference type="Proteomes" id="UP000053937">
    <property type="component" value="Unassembled WGS sequence"/>
</dbReference>
<proteinExistence type="predicted"/>
<accession>A0A117MRX7</accession>
<sequence>MKTPHTFNTVSDLLLSQPLTIDVEIEDAWSGPFSVKGLEVDGVVLYAGVSGFSRLSLELEPSEVLIYQNMFFSWIRRLLEKERFCIVDRFFDHAVVMFFSTAFGSEDPFLDALHVSRILGENDGPGFKPSIGIAGGTVAAGFTGSPGAYTGSIYGKPLVLAAACAAMKPAGEFAASITFPESAWSGRSLDKVFPPLEFDHPEKGRVKQPQTWKLGEVRLIDLPGTGKYAVRDIANFIHWMPEADAEEQSRKWFDLIRSKGFYKKNR</sequence>
<dbReference type="SUPFAM" id="SSF55073">
    <property type="entry name" value="Nucleotide cyclase"/>
    <property type="match status" value="1"/>
</dbReference>